<evidence type="ECO:0000256" key="2">
    <source>
        <dbReference type="PROSITE-ProRule" id="PRU00169"/>
    </source>
</evidence>
<dbReference type="PANTHER" id="PTHR44591:SF3">
    <property type="entry name" value="RESPONSE REGULATORY DOMAIN-CONTAINING PROTEIN"/>
    <property type="match status" value="1"/>
</dbReference>
<keyword evidence="6" id="KW-1185">Reference proteome</keyword>
<reference evidence="6" key="1">
    <citation type="submission" date="2016-10" db="EMBL/GenBank/DDBJ databases">
        <authorList>
            <person name="Varghese N."/>
            <person name="Submissions S."/>
        </authorList>
    </citation>
    <scope>NUCLEOTIDE SEQUENCE [LARGE SCALE GENOMIC DNA]</scope>
    <source>
        <strain evidence="6">DSM 16471</strain>
    </source>
</reference>
<dbReference type="InterPro" id="IPR007492">
    <property type="entry name" value="LytTR_DNA-bd_dom"/>
</dbReference>
<dbReference type="Proteomes" id="UP000198990">
    <property type="component" value="Unassembled WGS sequence"/>
</dbReference>
<evidence type="ECO:0000259" key="4">
    <source>
        <dbReference type="PROSITE" id="PS50930"/>
    </source>
</evidence>
<dbReference type="SMART" id="SM00448">
    <property type="entry name" value="REC"/>
    <property type="match status" value="1"/>
</dbReference>
<dbReference type="PROSITE" id="PS50110">
    <property type="entry name" value="RESPONSE_REGULATORY"/>
    <property type="match status" value="1"/>
</dbReference>
<gene>
    <name evidence="5" type="ORF">SAMN04488008_101347</name>
</gene>
<dbReference type="Gene3D" id="3.40.50.2300">
    <property type="match status" value="1"/>
</dbReference>
<feature type="domain" description="Response regulatory" evidence="3">
    <location>
        <begin position="7"/>
        <end position="122"/>
    </location>
</feature>
<dbReference type="InterPro" id="IPR050595">
    <property type="entry name" value="Bact_response_regulator"/>
</dbReference>
<dbReference type="STRING" id="228957.SAMN04488008_101347"/>
<dbReference type="Pfam" id="PF04397">
    <property type="entry name" value="LytTR"/>
    <property type="match status" value="1"/>
</dbReference>
<dbReference type="GO" id="GO:0000160">
    <property type="term" value="P:phosphorelay signal transduction system"/>
    <property type="evidence" value="ECO:0007669"/>
    <property type="project" value="InterPro"/>
</dbReference>
<dbReference type="CDD" id="cd17534">
    <property type="entry name" value="REC_DC-like"/>
    <property type="match status" value="1"/>
</dbReference>
<dbReference type="PROSITE" id="PS50930">
    <property type="entry name" value="HTH_LYTTR"/>
    <property type="match status" value="1"/>
</dbReference>
<accession>A0A1H7GJA8</accession>
<dbReference type="Gene3D" id="2.40.50.1020">
    <property type="entry name" value="LytTr DNA-binding domain"/>
    <property type="match status" value="1"/>
</dbReference>
<sequence length="244" mass="27913">MEKEKISILIVEDDMIIAANLSIQLTSLGYEVTGILPRGEEAIVHVRENRPHILLMDINLKGELSGIETAKAIKKDNNISIIYLTANSDDATFNKAKETHPKAFITKPFNKLNLQRTIALVVEQMKDEKESSKNAQHIEVLEDRIFVRHNGRMEKLLLQDILYIEADRNYCILITPKIKHILTCTLKVMEERLPKSSFVRVHRSFIINISKLDVLADGHLEIGRKVIPIGKSYKELLLNRIRTV</sequence>
<dbReference type="AlphaFoldDB" id="A0A1H7GJA8"/>
<dbReference type="GO" id="GO:0003677">
    <property type="term" value="F:DNA binding"/>
    <property type="evidence" value="ECO:0007669"/>
    <property type="project" value="InterPro"/>
</dbReference>
<dbReference type="EMBL" id="FNZN01000001">
    <property type="protein sequence ID" value="SEK36600.1"/>
    <property type="molecule type" value="Genomic_DNA"/>
</dbReference>
<evidence type="ECO:0000259" key="3">
    <source>
        <dbReference type="PROSITE" id="PS50110"/>
    </source>
</evidence>
<dbReference type="OrthoDB" id="2962330at2"/>
<dbReference type="SMART" id="SM00850">
    <property type="entry name" value="LytTR"/>
    <property type="match status" value="1"/>
</dbReference>
<dbReference type="SUPFAM" id="SSF52172">
    <property type="entry name" value="CheY-like"/>
    <property type="match status" value="1"/>
</dbReference>
<dbReference type="Pfam" id="PF00072">
    <property type="entry name" value="Response_reg"/>
    <property type="match status" value="1"/>
</dbReference>
<dbReference type="InterPro" id="IPR011006">
    <property type="entry name" value="CheY-like_superfamily"/>
</dbReference>
<organism evidence="5 6">
    <name type="scientific">Maribacter orientalis</name>
    <dbReference type="NCBI Taxonomy" id="228957"/>
    <lineage>
        <taxon>Bacteria</taxon>
        <taxon>Pseudomonadati</taxon>
        <taxon>Bacteroidota</taxon>
        <taxon>Flavobacteriia</taxon>
        <taxon>Flavobacteriales</taxon>
        <taxon>Flavobacteriaceae</taxon>
        <taxon>Maribacter</taxon>
    </lineage>
</organism>
<keyword evidence="1 2" id="KW-0597">Phosphoprotein</keyword>
<protein>
    <submittedName>
        <fullName evidence="5">Two component transcriptional regulator, LytTR family</fullName>
    </submittedName>
</protein>
<dbReference type="RefSeq" id="WP_091619101.1">
    <property type="nucleotide sequence ID" value="NZ_FNZN01000001.1"/>
</dbReference>
<dbReference type="PANTHER" id="PTHR44591">
    <property type="entry name" value="STRESS RESPONSE REGULATOR PROTEIN 1"/>
    <property type="match status" value="1"/>
</dbReference>
<name>A0A1H7GJA8_9FLAO</name>
<evidence type="ECO:0000313" key="6">
    <source>
        <dbReference type="Proteomes" id="UP000198990"/>
    </source>
</evidence>
<evidence type="ECO:0000313" key="5">
    <source>
        <dbReference type="EMBL" id="SEK36600.1"/>
    </source>
</evidence>
<dbReference type="InterPro" id="IPR001789">
    <property type="entry name" value="Sig_transdc_resp-reg_receiver"/>
</dbReference>
<proteinExistence type="predicted"/>
<feature type="domain" description="HTH LytTR-type" evidence="4">
    <location>
        <begin position="145"/>
        <end position="212"/>
    </location>
</feature>
<feature type="modified residue" description="4-aspartylphosphate" evidence="2">
    <location>
        <position position="57"/>
    </location>
</feature>
<evidence type="ECO:0000256" key="1">
    <source>
        <dbReference type="ARBA" id="ARBA00022553"/>
    </source>
</evidence>